<organism evidence="2 3">
    <name type="scientific">Cnuella takakiae</name>
    <dbReference type="NCBI Taxonomy" id="1302690"/>
    <lineage>
        <taxon>Bacteria</taxon>
        <taxon>Pseudomonadati</taxon>
        <taxon>Bacteroidota</taxon>
        <taxon>Chitinophagia</taxon>
        <taxon>Chitinophagales</taxon>
        <taxon>Chitinophagaceae</taxon>
        <taxon>Cnuella</taxon>
    </lineage>
</organism>
<dbReference type="InterPro" id="IPR052164">
    <property type="entry name" value="Anthracycline_SecMetBiosynth"/>
</dbReference>
<dbReference type="EMBL" id="FQUO01000001">
    <property type="protein sequence ID" value="SHE38464.1"/>
    <property type="molecule type" value="Genomic_DNA"/>
</dbReference>
<dbReference type="PROSITE" id="PS51819">
    <property type="entry name" value="VOC"/>
    <property type="match status" value="1"/>
</dbReference>
<dbReference type="STRING" id="1302690.BUE76_01155"/>
<gene>
    <name evidence="2" type="ORF">SAMN05444008_101316</name>
</gene>
<keyword evidence="2" id="KW-0223">Dioxygenase</keyword>
<dbReference type="CDD" id="cd06587">
    <property type="entry name" value="VOC"/>
    <property type="match status" value="1"/>
</dbReference>
<dbReference type="InterPro" id="IPR004360">
    <property type="entry name" value="Glyas_Fos-R_dOase_dom"/>
</dbReference>
<dbReference type="PANTHER" id="PTHR33993">
    <property type="entry name" value="GLYOXALASE-RELATED"/>
    <property type="match status" value="1"/>
</dbReference>
<dbReference type="Pfam" id="PF00903">
    <property type="entry name" value="Glyoxalase"/>
    <property type="match status" value="1"/>
</dbReference>
<sequence length="125" mass="14176">MKKVTGIGGIFFKSKDPEAMRAWYQQHLGLDTNAYGASFEWRDAADPEKKGTTQWSPFAESTGYFAPSEKEFMINYRVENLEALVAELQQSGVTILDGIETYDYGKFVHILDAEGNKIELWEPVD</sequence>
<dbReference type="RefSeq" id="WP_073039322.1">
    <property type="nucleotide sequence ID" value="NZ_FQUO01000001.1"/>
</dbReference>
<reference evidence="2 3" key="1">
    <citation type="submission" date="2016-11" db="EMBL/GenBank/DDBJ databases">
        <authorList>
            <person name="Jaros S."/>
            <person name="Januszkiewicz K."/>
            <person name="Wedrychowicz H."/>
        </authorList>
    </citation>
    <scope>NUCLEOTIDE SEQUENCE [LARGE SCALE GENOMIC DNA]</scope>
    <source>
        <strain evidence="2 3">DSM 26897</strain>
    </source>
</reference>
<feature type="domain" description="VOC" evidence="1">
    <location>
        <begin position="6"/>
        <end position="123"/>
    </location>
</feature>
<dbReference type="SUPFAM" id="SSF54593">
    <property type="entry name" value="Glyoxalase/Bleomycin resistance protein/Dihydroxybiphenyl dioxygenase"/>
    <property type="match status" value="1"/>
</dbReference>
<dbReference type="GO" id="GO:0051213">
    <property type="term" value="F:dioxygenase activity"/>
    <property type="evidence" value="ECO:0007669"/>
    <property type="project" value="UniProtKB-KW"/>
</dbReference>
<dbReference type="InterPro" id="IPR037523">
    <property type="entry name" value="VOC_core"/>
</dbReference>
<dbReference type="AlphaFoldDB" id="A0A1M4T208"/>
<proteinExistence type="predicted"/>
<keyword evidence="3" id="KW-1185">Reference proteome</keyword>
<dbReference type="PANTHER" id="PTHR33993:SF5">
    <property type="entry name" value="GLYOXALASE"/>
    <property type="match status" value="1"/>
</dbReference>
<dbReference type="Proteomes" id="UP000184368">
    <property type="component" value="Unassembled WGS sequence"/>
</dbReference>
<evidence type="ECO:0000313" key="2">
    <source>
        <dbReference type="EMBL" id="SHE38464.1"/>
    </source>
</evidence>
<name>A0A1M4T208_9BACT</name>
<dbReference type="Gene3D" id="3.10.180.10">
    <property type="entry name" value="2,3-Dihydroxybiphenyl 1,2-Dioxygenase, domain 1"/>
    <property type="match status" value="1"/>
</dbReference>
<keyword evidence="2" id="KW-0560">Oxidoreductase</keyword>
<dbReference type="InterPro" id="IPR029068">
    <property type="entry name" value="Glyas_Bleomycin-R_OHBP_Dase"/>
</dbReference>
<dbReference type="OrthoDB" id="9799428at2"/>
<evidence type="ECO:0000259" key="1">
    <source>
        <dbReference type="PROSITE" id="PS51819"/>
    </source>
</evidence>
<accession>A0A1M4T208</accession>
<evidence type="ECO:0000313" key="3">
    <source>
        <dbReference type="Proteomes" id="UP000184368"/>
    </source>
</evidence>
<protein>
    <submittedName>
        <fullName evidence="2">Catechol 2,3-dioxygenase</fullName>
    </submittedName>
</protein>